<dbReference type="AlphaFoldDB" id="A0A4P9JLH2"/>
<evidence type="ECO:0000313" key="1">
    <source>
        <dbReference type="EMBL" id="QCU82644.1"/>
    </source>
</evidence>
<geneLocation type="mitochondrion" evidence="1"/>
<name>A0A4P9JLH2_9SPIT</name>
<accession>A0A4P9JLH2</accession>
<gene>
    <name evidence="1" type="primary">orf223</name>
</gene>
<protein>
    <submittedName>
        <fullName evidence="1">Uncharacterized protein</fullName>
    </submittedName>
</protein>
<dbReference type="EMBL" id="MH888186">
    <property type="protein sequence ID" value="QCU82644.1"/>
    <property type="molecule type" value="Genomic_DNA"/>
</dbReference>
<proteinExistence type="predicted"/>
<sequence length="223" mass="26677">MSESQSKKKLKNLIIKISEKLNSINLNNCDKRTILEFIYLFNLINSKEFLHQISNNLNNLIDDKNNDQKTELILKLENLISKINAKKYISKTENEYLKSYTYLNKHEIYFLKEIDIDFLVNYIENNLNYQVNQVNNNGIIINVIDDVERDTLNMDKINQIFIELYVKKNSKYHLTVIDTKKAIWDSYSTEMLKTEFRLHLINFFNSIRIKDYEFSTLKLRLNI</sequence>
<keyword evidence="1" id="KW-0496">Mitochondrion</keyword>
<reference evidence="1" key="1">
    <citation type="journal article" date="2019" name="Mitochondrial DNA Part B Resour">
        <title>The mitochondrial genome of the ciliate Pseudourostyla cristata (Ciliophora, Urostylida).</title>
        <authorList>
            <person name="Park K.-M."/>
            <person name="Min G.-S."/>
            <person name="Kim S."/>
        </authorList>
    </citation>
    <scope>NUCLEOTIDE SEQUENCE</scope>
</reference>
<organism evidence="1">
    <name type="scientific">Pseudourostyla cristata</name>
    <dbReference type="NCBI Taxonomy" id="293816"/>
    <lineage>
        <taxon>Eukaryota</taxon>
        <taxon>Sar</taxon>
        <taxon>Alveolata</taxon>
        <taxon>Ciliophora</taxon>
        <taxon>Intramacronucleata</taxon>
        <taxon>Spirotrichea</taxon>
        <taxon>Stichotrichia</taxon>
        <taxon>Urostylida</taxon>
        <taxon>Pseudourostylidae</taxon>
        <taxon>Pseudourostyla</taxon>
    </lineage>
</organism>